<evidence type="ECO:0000313" key="1">
    <source>
        <dbReference type="EMBL" id="GAA0169730.1"/>
    </source>
</evidence>
<protein>
    <submittedName>
        <fullName evidence="1">Uncharacterized protein</fullName>
    </submittedName>
</protein>
<comment type="caution">
    <text evidence="1">The sequence shown here is derived from an EMBL/GenBank/DDBJ whole genome shotgun (WGS) entry which is preliminary data.</text>
</comment>
<evidence type="ECO:0000313" key="2">
    <source>
        <dbReference type="Proteomes" id="UP001454036"/>
    </source>
</evidence>
<accession>A0AAV3R3S3</accession>
<dbReference type="Proteomes" id="UP001454036">
    <property type="component" value="Unassembled WGS sequence"/>
</dbReference>
<organism evidence="1 2">
    <name type="scientific">Lithospermum erythrorhizon</name>
    <name type="common">Purple gromwell</name>
    <name type="synonym">Lithospermum officinale var. erythrorhizon</name>
    <dbReference type="NCBI Taxonomy" id="34254"/>
    <lineage>
        <taxon>Eukaryota</taxon>
        <taxon>Viridiplantae</taxon>
        <taxon>Streptophyta</taxon>
        <taxon>Embryophyta</taxon>
        <taxon>Tracheophyta</taxon>
        <taxon>Spermatophyta</taxon>
        <taxon>Magnoliopsida</taxon>
        <taxon>eudicotyledons</taxon>
        <taxon>Gunneridae</taxon>
        <taxon>Pentapetalae</taxon>
        <taxon>asterids</taxon>
        <taxon>lamiids</taxon>
        <taxon>Boraginales</taxon>
        <taxon>Boraginaceae</taxon>
        <taxon>Boraginoideae</taxon>
        <taxon>Lithospermeae</taxon>
        <taxon>Lithospermum</taxon>
    </lineage>
</organism>
<sequence length="87" mass="9282">MNLVNAGSFNPFGMTAPLMSGEKGARPANSLLVPCLFFPLTLAERASTCHRKAVIASGVTTSRAVASWRLCCPTTGSFPLRKWGVRV</sequence>
<dbReference type="EMBL" id="BAABME010006953">
    <property type="protein sequence ID" value="GAA0169730.1"/>
    <property type="molecule type" value="Genomic_DNA"/>
</dbReference>
<keyword evidence="2" id="KW-1185">Reference proteome</keyword>
<dbReference type="AlphaFoldDB" id="A0AAV3R3S3"/>
<gene>
    <name evidence="1" type="ORF">LIER_24147</name>
</gene>
<reference evidence="1 2" key="1">
    <citation type="submission" date="2024-01" db="EMBL/GenBank/DDBJ databases">
        <title>The complete chloroplast genome sequence of Lithospermum erythrorhizon: insights into the phylogenetic relationship among Boraginaceae species and the maternal lineages of purple gromwells.</title>
        <authorList>
            <person name="Okada T."/>
            <person name="Watanabe K."/>
        </authorList>
    </citation>
    <scope>NUCLEOTIDE SEQUENCE [LARGE SCALE GENOMIC DNA]</scope>
</reference>
<name>A0AAV3R3S3_LITER</name>
<proteinExistence type="predicted"/>